<dbReference type="InterPro" id="IPR003594">
    <property type="entry name" value="HATPase_dom"/>
</dbReference>
<evidence type="ECO:0000256" key="11">
    <source>
        <dbReference type="ARBA" id="ARBA00022989"/>
    </source>
</evidence>
<dbReference type="PROSITE" id="PS50885">
    <property type="entry name" value="HAMP"/>
    <property type="match status" value="1"/>
</dbReference>
<reference evidence="19" key="1">
    <citation type="journal article" date="2019" name="Int. J. Syst. Evol. Microbiol.">
        <title>The Global Catalogue of Microorganisms (GCM) 10K type strain sequencing project: providing services to taxonomists for standard genome sequencing and annotation.</title>
        <authorList>
            <consortium name="The Broad Institute Genomics Platform"/>
            <consortium name="The Broad Institute Genome Sequencing Center for Infectious Disease"/>
            <person name="Wu L."/>
            <person name="Ma J."/>
        </authorList>
    </citation>
    <scope>NUCLEOTIDE SEQUENCE [LARGE SCALE GENOMIC DNA]</scope>
    <source>
        <strain evidence="19">KCTC 33522</strain>
    </source>
</reference>
<keyword evidence="5" id="KW-0597">Phosphoprotein</keyword>
<keyword evidence="12" id="KW-0902">Two-component regulatory system</keyword>
<feature type="transmembrane region" description="Helical" evidence="15">
    <location>
        <begin position="20"/>
        <end position="39"/>
    </location>
</feature>
<feature type="domain" description="Histidine kinase" evidence="16">
    <location>
        <begin position="270"/>
        <end position="486"/>
    </location>
</feature>
<comment type="subcellular location">
    <subcellularLocation>
        <location evidence="2">Cell membrane</location>
        <topology evidence="2">Multi-pass membrane protein</topology>
    </subcellularLocation>
</comment>
<dbReference type="Gene3D" id="3.30.565.10">
    <property type="entry name" value="Histidine kinase-like ATPase, C-terminal domain"/>
    <property type="match status" value="1"/>
</dbReference>
<dbReference type="Gene3D" id="1.10.287.130">
    <property type="match status" value="1"/>
</dbReference>
<dbReference type="InterPro" id="IPR036097">
    <property type="entry name" value="HisK_dim/P_sf"/>
</dbReference>
<keyword evidence="6" id="KW-0808">Transferase</keyword>
<keyword evidence="4" id="KW-1003">Cell membrane</keyword>
<dbReference type="Pfam" id="PF02518">
    <property type="entry name" value="HATPase_c"/>
    <property type="match status" value="1"/>
</dbReference>
<feature type="transmembrane region" description="Helical" evidence="15">
    <location>
        <begin position="186"/>
        <end position="207"/>
    </location>
</feature>
<dbReference type="Pfam" id="PF00512">
    <property type="entry name" value="HisKA"/>
    <property type="match status" value="1"/>
</dbReference>
<keyword evidence="10 18" id="KW-0067">ATP-binding</keyword>
<evidence type="ECO:0000256" key="14">
    <source>
        <dbReference type="SAM" id="MobiDB-lite"/>
    </source>
</evidence>
<dbReference type="InterPro" id="IPR050398">
    <property type="entry name" value="HssS/ArlS-like"/>
</dbReference>
<dbReference type="PANTHER" id="PTHR45528:SF1">
    <property type="entry name" value="SENSOR HISTIDINE KINASE CPXA"/>
    <property type="match status" value="1"/>
</dbReference>
<evidence type="ECO:0000256" key="9">
    <source>
        <dbReference type="ARBA" id="ARBA00022777"/>
    </source>
</evidence>
<dbReference type="PROSITE" id="PS50109">
    <property type="entry name" value="HIS_KIN"/>
    <property type="match status" value="1"/>
</dbReference>
<dbReference type="CDD" id="cd00082">
    <property type="entry name" value="HisKA"/>
    <property type="match status" value="1"/>
</dbReference>
<dbReference type="SUPFAM" id="SSF158472">
    <property type="entry name" value="HAMP domain-like"/>
    <property type="match status" value="1"/>
</dbReference>
<dbReference type="CDD" id="cd00075">
    <property type="entry name" value="HATPase"/>
    <property type="match status" value="1"/>
</dbReference>
<keyword evidence="11 15" id="KW-1133">Transmembrane helix</keyword>
<dbReference type="InterPro" id="IPR005467">
    <property type="entry name" value="His_kinase_dom"/>
</dbReference>
<evidence type="ECO:0000313" key="18">
    <source>
        <dbReference type="EMBL" id="MFD2869475.1"/>
    </source>
</evidence>
<comment type="caution">
    <text evidence="18">The sequence shown here is derived from an EMBL/GenBank/DDBJ whole genome shotgun (WGS) entry which is preliminary data.</text>
</comment>
<organism evidence="18 19">
    <name type="scientific">Kurthia populi</name>
    <dbReference type="NCBI Taxonomy" id="1562132"/>
    <lineage>
        <taxon>Bacteria</taxon>
        <taxon>Bacillati</taxon>
        <taxon>Bacillota</taxon>
        <taxon>Bacilli</taxon>
        <taxon>Bacillales</taxon>
        <taxon>Caryophanaceae</taxon>
        <taxon>Kurthia</taxon>
    </lineage>
</organism>
<feature type="domain" description="HAMP" evidence="17">
    <location>
        <begin position="209"/>
        <end position="262"/>
    </location>
</feature>
<evidence type="ECO:0000256" key="6">
    <source>
        <dbReference type="ARBA" id="ARBA00022679"/>
    </source>
</evidence>
<evidence type="ECO:0000256" key="5">
    <source>
        <dbReference type="ARBA" id="ARBA00022553"/>
    </source>
</evidence>
<dbReference type="SMART" id="SM00304">
    <property type="entry name" value="HAMP"/>
    <property type="match status" value="1"/>
</dbReference>
<dbReference type="InterPro" id="IPR036890">
    <property type="entry name" value="HATPase_C_sf"/>
</dbReference>
<dbReference type="Pfam" id="PF00672">
    <property type="entry name" value="HAMP"/>
    <property type="match status" value="1"/>
</dbReference>
<proteinExistence type="predicted"/>
<dbReference type="SUPFAM" id="SSF47384">
    <property type="entry name" value="Homodimeric domain of signal transducing histidine kinase"/>
    <property type="match status" value="1"/>
</dbReference>
<name>A0ABW5Y2J8_9BACL</name>
<dbReference type="PRINTS" id="PR00344">
    <property type="entry name" value="BCTRLSENSOR"/>
</dbReference>
<keyword evidence="7 15" id="KW-0812">Transmembrane</keyword>
<keyword evidence="13 15" id="KW-0472">Membrane</keyword>
<evidence type="ECO:0000256" key="1">
    <source>
        <dbReference type="ARBA" id="ARBA00000085"/>
    </source>
</evidence>
<dbReference type="SUPFAM" id="SSF55874">
    <property type="entry name" value="ATPase domain of HSP90 chaperone/DNA topoisomerase II/histidine kinase"/>
    <property type="match status" value="1"/>
</dbReference>
<evidence type="ECO:0000256" key="15">
    <source>
        <dbReference type="SAM" id="Phobius"/>
    </source>
</evidence>
<keyword evidence="9" id="KW-0418">Kinase</keyword>
<dbReference type="EC" id="2.7.13.3" evidence="3"/>
<evidence type="ECO:0000256" key="2">
    <source>
        <dbReference type="ARBA" id="ARBA00004651"/>
    </source>
</evidence>
<dbReference type="RefSeq" id="WP_380148191.1">
    <property type="nucleotide sequence ID" value="NZ_JBHUOR010000118.1"/>
</dbReference>
<gene>
    <name evidence="18" type="ORF">ACFSY7_13355</name>
</gene>
<dbReference type="SMART" id="SM00388">
    <property type="entry name" value="HisKA"/>
    <property type="match status" value="1"/>
</dbReference>
<dbReference type="Gene3D" id="6.10.340.10">
    <property type="match status" value="1"/>
</dbReference>
<keyword evidence="19" id="KW-1185">Reference proteome</keyword>
<dbReference type="InterPro" id="IPR003660">
    <property type="entry name" value="HAMP_dom"/>
</dbReference>
<sequence>MSKNKEMKRVPLARYWTLRYLAALIIGLLVVSILSITWLRHNTMTNRVDMLEVVADEMASRITESITSEEAQPGIFRERTPLANLGINPKIYLVNATGNIISSNEPKNAPQKMNEAQPNLPAPPESLFEQTLPKTIMASKKDIIKVQLNNDSYYAVKKAINSNKKTVGYVVLLESKKNLAHVDQEYSQLAAIIIALALIGTIAIYLLSRRLSKPIKDVAQAAQQIQSGDYNVALANDVKEKEVYDLIESFRDMAARLKQLEATRTELLAGVTHELKTPVTSISGLLQAVKDGVVTGEDEKEFVKMALNETTKLKTMVGDLLAFNSFAVNAIPVHIQPYAINHYVQESTVQWAMSQPEKGVQVDVDLLPEERTVQLDGVRFQQILTNLLTNAKQAMEGSGHIQLTMQEEEKDIAIFVADTGKGIPIEEQPFVFERFYRGENKKYAVRGLGLGLALSKMMAQSLQGDLQLISSTTNGTTFKIMLPKVISETTE</sequence>
<evidence type="ECO:0000259" key="17">
    <source>
        <dbReference type="PROSITE" id="PS50885"/>
    </source>
</evidence>
<feature type="region of interest" description="Disordered" evidence="14">
    <location>
        <begin position="104"/>
        <end position="124"/>
    </location>
</feature>
<dbReference type="CDD" id="cd06225">
    <property type="entry name" value="HAMP"/>
    <property type="match status" value="1"/>
</dbReference>
<comment type="catalytic activity">
    <reaction evidence="1">
        <text>ATP + protein L-histidine = ADP + protein N-phospho-L-histidine.</text>
        <dbReference type="EC" id="2.7.13.3"/>
    </reaction>
</comment>
<evidence type="ECO:0000256" key="13">
    <source>
        <dbReference type="ARBA" id="ARBA00023136"/>
    </source>
</evidence>
<accession>A0ABW5Y2J8</accession>
<dbReference type="InterPro" id="IPR003661">
    <property type="entry name" value="HisK_dim/P_dom"/>
</dbReference>
<dbReference type="EMBL" id="JBHUOR010000118">
    <property type="protein sequence ID" value="MFD2869475.1"/>
    <property type="molecule type" value="Genomic_DNA"/>
</dbReference>
<dbReference type="InterPro" id="IPR004358">
    <property type="entry name" value="Sig_transdc_His_kin-like_C"/>
</dbReference>
<dbReference type="Proteomes" id="UP001597568">
    <property type="component" value="Unassembled WGS sequence"/>
</dbReference>
<evidence type="ECO:0000259" key="16">
    <source>
        <dbReference type="PROSITE" id="PS50109"/>
    </source>
</evidence>
<evidence type="ECO:0000256" key="7">
    <source>
        <dbReference type="ARBA" id="ARBA00022692"/>
    </source>
</evidence>
<protein>
    <recommendedName>
        <fullName evidence="3">histidine kinase</fullName>
        <ecNumber evidence="3">2.7.13.3</ecNumber>
    </recommendedName>
</protein>
<evidence type="ECO:0000256" key="3">
    <source>
        <dbReference type="ARBA" id="ARBA00012438"/>
    </source>
</evidence>
<dbReference type="PANTHER" id="PTHR45528">
    <property type="entry name" value="SENSOR HISTIDINE KINASE CPXA"/>
    <property type="match status" value="1"/>
</dbReference>
<evidence type="ECO:0000256" key="4">
    <source>
        <dbReference type="ARBA" id="ARBA00022475"/>
    </source>
</evidence>
<evidence type="ECO:0000313" key="19">
    <source>
        <dbReference type="Proteomes" id="UP001597568"/>
    </source>
</evidence>
<dbReference type="SMART" id="SM00387">
    <property type="entry name" value="HATPase_c"/>
    <property type="match status" value="1"/>
</dbReference>
<evidence type="ECO:0000256" key="10">
    <source>
        <dbReference type="ARBA" id="ARBA00022840"/>
    </source>
</evidence>
<dbReference type="GO" id="GO:0005524">
    <property type="term" value="F:ATP binding"/>
    <property type="evidence" value="ECO:0007669"/>
    <property type="project" value="UniProtKB-KW"/>
</dbReference>
<evidence type="ECO:0000256" key="12">
    <source>
        <dbReference type="ARBA" id="ARBA00023012"/>
    </source>
</evidence>
<evidence type="ECO:0000256" key="8">
    <source>
        <dbReference type="ARBA" id="ARBA00022741"/>
    </source>
</evidence>
<keyword evidence="8" id="KW-0547">Nucleotide-binding</keyword>